<dbReference type="Proteomes" id="UP000813444">
    <property type="component" value="Unassembled WGS sequence"/>
</dbReference>
<evidence type="ECO:0000313" key="2">
    <source>
        <dbReference type="EMBL" id="KAH7318224.1"/>
    </source>
</evidence>
<proteinExistence type="predicted"/>
<evidence type="ECO:0000256" key="1">
    <source>
        <dbReference type="SAM" id="MobiDB-lite"/>
    </source>
</evidence>
<gene>
    <name evidence="2" type="ORF">B0I35DRAFT_431570</name>
</gene>
<comment type="caution">
    <text evidence="2">The sequence shown here is derived from an EMBL/GenBank/DDBJ whole genome shotgun (WGS) entry which is preliminary data.</text>
</comment>
<protein>
    <submittedName>
        <fullName evidence="2">Uncharacterized protein</fullName>
    </submittedName>
</protein>
<reference evidence="2" key="1">
    <citation type="journal article" date="2021" name="Nat. Commun.">
        <title>Genetic determinants of endophytism in the Arabidopsis root mycobiome.</title>
        <authorList>
            <person name="Mesny F."/>
            <person name="Miyauchi S."/>
            <person name="Thiergart T."/>
            <person name="Pickel B."/>
            <person name="Atanasova L."/>
            <person name="Karlsson M."/>
            <person name="Huettel B."/>
            <person name="Barry K.W."/>
            <person name="Haridas S."/>
            <person name="Chen C."/>
            <person name="Bauer D."/>
            <person name="Andreopoulos W."/>
            <person name="Pangilinan J."/>
            <person name="LaButti K."/>
            <person name="Riley R."/>
            <person name="Lipzen A."/>
            <person name="Clum A."/>
            <person name="Drula E."/>
            <person name="Henrissat B."/>
            <person name="Kohler A."/>
            <person name="Grigoriev I.V."/>
            <person name="Martin F.M."/>
            <person name="Hacquard S."/>
        </authorList>
    </citation>
    <scope>NUCLEOTIDE SEQUENCE</scope>
    <source>
        <strain evidence="2">MPI-CAGE-CH-0235</strain>
    </source>
</reference>
<name>A0A8K0SQY8_9HYPO</name>
<feature type="region of interest" description="Disordered" evidence="1">
    <location>
        <begin position="1"/>
        <end position="26"/>
    </location>
</feature>
<organism evidence="2 3">
    <name type="scientific">Stachybotrys elegans</name>
    <dbReference type="NCBI Taxonomy" id="80388"/>
    <lineage>
        <taxon>Eukaryota</taxon>
        <taxon>Fungi</taxon>
        <taxon>Dikarya</taxon>
        <taxon>Ascomycota</taxon>
        <taxon>Pezizomycotina</taxon>
        <taxon>Sordariomycetes</taxon>
        <taxon>Hypocreomycetidae</taxon>
        <taxon>Hypocreales</taxon>
        <taxon>Stachybotryaceae</taxon>
        <taxon>Stachybotrys</taxon>
    </lineage>
</organism>
<evidence type="ECO:0000313" key="3">
    <source>
        <dbReference type="Proteomes" id="UP000813444"/>
    </source>
</evidence>
<accession>A0A8K0SQY8</accession>
<keyword evidence="3" id="KW-1185">Reference proteome</keyword>
<dbReference type="AlphaFoldDB" id="A0A8K0SQY8"/>
<dbReference type="EMBL" id="JAGPNK010000007">
    <property type="protein sequence ID" value="KAH7318224.1"/>
    <property type="molecule type" value="Genomic_DNA"/>
</dbReference>
<sequence length="81" mass="9173">MMRPLPLHRIQTGPLMASRCSSTNRGRRMAEYRWRHRSFFRDTVPSTPRQMLMPPPIYDACPTAATSSLRPSASAMGTKPP</sequence>